<feature type="transmembrane region" description="Helical" evidence="11">
    <location>
        <begin position="108"/>
        <end position="128"/>
    </location>
</feature>
<keyword evidence="6 11" id="KW-0472">Membrane</keyword>
<dbReference type="AlphaFoldDB" id="A0ABD0KAR1"/>
<keyword evidence="3 9" id="KW-0812">Transmembrane</keyword>
<evidence type="ECO:0000256" key="8">
    <source>
        <dbReference type="ARBA" id="ARBA00023224"/>
    </source>
</evidence>
<gene>
    <name evidence="13" type="ORF">BaRGS_00024641</name>
</gene>
<evidence type="ECO:0000256" key="9">
    <source>
        <dbReference type="RuleBase" id="RU000688"/>
    </source>
</evidence>
<evidence type="ECO:0000256" key="4">
    <source>
        <dbReference type="ARBA" id="ARBA00022989"/>
    </source>
</evidence>
<keyword evidence="8 9" id="KW-0807">Transducer</keyword>
<comment type="similarity">
    <text evidence="9">Belongs to the G-protein coupled receptor 1 family.</text>
</comment>
<evidence type="ECO:0000313" key="13">
    <source>
        <dbReference type="EMBL" id="KAK7484152.1"/>
    </source>
</evidence>
<keyword evidence="7 9" id="KW-0675">Receptor</keyword>
<evidence type="ECO:0000256" key="6">
    <source>
        <dbReference type="ARBA" id="ARBA00023136"/>
    </source>
</evidence>
<feature type="transmembrane region" description="Helical" evidence="11">
    <location>
        <begin position="35"/>
        <end position="60"/>
    </location>
</feature>
<dbReference type="Gene3D" id="1.20.1070.10">
    <property type="entry name" value="Rhodopsin 7-helix transmembrane proteins"/>
    <property type="match status" value="1"/>
</dbReference>
<dbReference type="EMBL" id="JACVVK020000215">
    <property type="protein sequence ID" value="KAK7484152.1"/>
    <property type="molecule type" value="Genomic_DNA"/>
</dbReference>
<dbReference type="Proteomes" id="UP001519460">
    <property type="component" value="Unassembled WGS sequence"/>
</dbReference>
<feature type="transmembrane region" description="Helical" evidence="11">
    <location>
        <begin position="72"/>
        <end position="102"/>
    </location>
</feature>
<dbReference type="InterPro" id="IPR000276">
    <property type="entry name" value="GPCR_Rhodpsn"/>
</dbReference>
<evidence type="ECO:0000256" key="11">
    <source>
        <dbReference type="SAM" id="Phobius"/>
    </source>
</evidence>
<evidence type="ECO:0000256" key="10">
    <source>
        <dbReference type="SAM" id="MobiDB-lite"/>
    </source>
</evidence>
<sequence>MLMTLTTGETINATGARESTTPPEDDLPRVLRNSVIAGVVLYAIVLLTIVGNTLVLIAVARNKHLQTVFNMYIVNLAITDISVAVTAMSFYATFLVLGYWPFGEFMCIVWMFFDYGMTFASVFTLLAISVDRYWSVRWIVHYRSMKTRRRAVVGIATTW</sequence>
<dbReference type="GO" id="GO:0004930">
    <property type="term" value="F:G protein-coupled receptor activity"/>
    <property type="evidence" value="ECO:0007669"/>
    <property type="project" value="UniProtKB-KW"/>
</dbReference>
<dbReference type="PRINTS" id="PR00237">
    <property type="entry name" value="GPCRRHODOPSN"/>
</dbReference>
<name>A0ABD0KAR1_9CAEN</name>
<reference evidence="13 14" key="1">
    <citation type="journal article" date="2023" name="Sci. Data">
        <title>Genome assembly of the Korean intertidal mud-creeper Batillaria attramentaria.</title>
        <authorList>
            <person name="Patra A.K."/>
            <person name="Ho P.T."/>
            <person name="Jun S."/>
            <person name="Lee S.J."/>
            <person name="Kim Y."/>
            <person name="Won Y.J."/>
        </authorList>
    </citation>
    <scope>NUCLEOTIDE SEQUENCE [LARGE SCALE GENOMIC DNA]</scope>
    <source>
        <strain evidence="13">Wonlab-2016</strain>
    </source>
</reference>
<keyword evidence="4 11" id="KW-1133">Transmembrane helix</keyword>
<feature type="region of interest" description="Disordered" evidence="10">
    <location>
        <begin position="1"/>
        <end position="25"/>
    </location>
</feature>
<dbReference type="PANTHER" id="PTHR24248">
    <property type="entry name" value="ADRENERGIC RECEPTOR-RELATED G-PROTEIN COUPLED RECEPTOR"/>
    <property type="match status" value="1"/>
</dbReference>
<accession>A0ABD0KAR1</accession>
<keyword evidence="2" id="KW-1003">Cell membrane</keyword>
<dbReference type="Pfam" id="PF00001">
    <property type="entry name" value="7tm_1"/>
    <property type="match status" value="1"/>
</dbReference>
<evidence type="ECO:0000313" key="14">
    <source>
        <dbReference type="Proteomes" id="UP001519460"/>
    </source>
</evidence>
<dbReference type="InterPro" id="IPR017452">
    <property type="entry name" value="GPCR_Rhodpsn_7TM"/>
</dbReference>
<protein>
    <recommendedName>
        <fullName evidence="12">G-protein coupled receptors family 1 profile domain-containing protein</fullName>
    </recommendedName>
</protein>
<proteinExistence type="inferred from homology"/>
<dbReference type="GO" id="GO:0005886">
    <property type="term" value="C:plasma membrane"/>
    <property type="evidence" value="ECO:0007669"/>
    <property type="project" value="UniProtKB-SubCell"/>
</dbReference>
<dbReference type="SUPFAM" id="SSF81321">
    <property type="entry name" value="Family A G protein-coupled receptor-like"/>
    <property type="match status" value="1"/>
</dbReference>
<dbReference type="PROSITE" id="PS50262">
    <property type="entry name" value="G_PROTEIN_RECEP_F1_2"/>
    <property type="match status" value="1"/>
</dbReference>
<feature type="domain" description="G-protein coupled receptors family 1 profile" evidence="12">
    <location>
        <begin position="51"/>
        <end position="159"/>
    </location>
</feature>
<evidence type="ECO:0000259" key="12">
    <source>
        <dbReference type="PROSITE" id="PS50262"/>
    </source>
</evidence>
<evidence type="ECO:0000256" key="3">
    <source>
        <dbReference type="ARBA" id="ARBA00022692"/>
    </source>
</evidence>
<evidence type="ECO:0000256" key="2">
    <source>
        <dbReference type="ARBA" id="ARBA00022475"/>
    </source>
</evidence>
<evidence type="ECO:0000256" key="7">
    <source>
        <dbReference type="ARBA" id="ARBA00023170"/>
    </source>
</evidence>
<comment type="caution">
    <text evidence="13">The sequence shown here is derived from an EMBL/GenBank/DDBJ whole genome shotgun (WGS) entry which is preliminary data.</text>
</comment>
<dbReference type="PROSITE" id="PS00237">
    <property type="entry name" value="G_PROTEIN_RECEP_F1_1"/>
    <property type="match status" value="1"/>
</dbReference>
<organism evidence="13 14">
    <name type="scientific">Batillaria attramentaria</name>
    <dbReference type="NCBI Taxonomy" id="370345"/>
    <lineage>
        <taxon>Eukaryota</taxon>
        <taxon>Metazoa</taxon>
        <taxon>Spiralia</taxon>
        <taxon>Lophotrochozoa</taxon>
        <taxon>Mollusca</taxon>
        <taxon>Gastropoda</taxon>
        <taxon>Caenogastropoda</taxon>
        <taxon>Sorbeoconcha</taxon>
        <taxon>Cerithioidea</taxon>
        <taxon>Batillariidae</taxon>
        <taxon>Batillaria</taxon>
    </lineage>
</organism>
<dbReference type="PANTHER" id="PTHR24248:SF185">
    <property type="entry name" value="DOPAMINE RECEPTOR 2"/>
    <property type="match status" value="1"/>
</dbReference>
<evidence type="ECO:0000256" key="1">
    <source>
        <dbReference type="ARBA" id="ARBA00004651"/>
    </source>
</evidence>
<keyword evidence="5 9" id="KW-0297">G-protein coupled receptor</keyword>
<comment type="subcellular location">
    <subcellularLocation>
        <location evidence="1">Cell membrane</location>
        <topology evidence="1">Multi-pass membrane protein</topology>
    </subcellularLocation>
</comment>
<evidence type="ECO:0000256" key="5">
    <source>
        <dbReference type="ARBA" id="ARBA00023040"/>
    </source>
</evidence>
<keyword evidence="14" id="KW-1185">Reference proteome</keyword>
<feature type="compositionally biased region" description="Polar residues" evidence="10">
    <location>
        <begin position="1"/>
        <end position="22"/>
    </location>
</feature>